<dbReference type="Gene3D" id="3.20.80.10">
    <property type="entry name" value="Regulatory factor, effector binding domain"/>
    <property type="match status" value="1"/>
</dbReference>
<dbReference type="InterPro" id="IPR011256">
    <property type="entry name" value="Reg_factor_effector_dom_sf"/>
</dbReference>
<proteinExistence type="predicted"/>
<dbReference type="EMBL" id="JARJLM010000216">
    <property type="protein sequence ID" value="MDF3833826.1"/>
    <property type="molecule type" value="Genomic_DNA"/>
</dbReference>
<dbReference type="Proteomes" id="UP001216674">
    <property type="component" value="Unassembled WGS sequence"/>
</dbReference>
<name>A0ABT6AMI3_9BURK</name>
<keyword evidence="3" id="KW-1185">Reference proteome</keyword>
<dbReference type="InterPro" id="IPR053182">
    <property type="entry name" value="YobU-like_regulator"/>
</dbReference>
<feature type="domain" description="AraC effector-binding" evidence="1">
    <location>
        <begin position="10"/>
        <end position="160"/>
    </location>
</feature>
<evidence type="ECO:0000313" key="2">
    <source>
        <dbReference type="EMBL" id="MDF3833826.1"/>
    </source>
</evidence>
<dbReference type="InterPro" id="IPR029442">
    <property type="entry name" value="GyrI-like"/>
</dbReference>
<evidence type="ECO:0000313" key="3">
    <source>
        <dbReference type="Proteomes" id="UP001216674"/>
    </source>
</evidence>
<dbReference type="InterPro" id="IPR010499">
    <property type="entry name" value="AraC_E-bd"/>
</dbReference>
<organism evidence="2 3">
    <name type="scientific">Cupriavidus basilensis</name>
    <dbReference type="NCBI Taxonomy" id="68895"/>
    <lineage>
        <taxon>Bacteria</taxon>
        <taxon>Pseudomonadati</taxon>
        <taxon>Pseudomonadota</taxon>
        <taxon>Betaproteobacteria</taxon>
        <taxon>Burkholderiales</taxon>
        <taxon>Burkholderiaceae</taxon>
        <taxon>Cupriavidus</taxon>
    </lineage>
</organism>
<gene>
    <name evidence="2" type="ORF">P3W85_12830</name>
</gene>
<sequence>MTEPTLTDLPAPRFETGRSLLIAGFSGRFTIETNGGIPALWQSFIPHIGKVPGQVSNVTYGVCCNPDGNGGFEYIAGVEVRSLAGLDAAFRCIEISPQRYAVFEHAGPLSTLPRTCMRIWNEWLPASGMVSAFAPDFERYSEDFDPAAGTGVLEVWLPVRERGCV</sequence>
<dbReference type="Pfam" id="PF06445">
    <property type="entry name" value="GyrI-like"/>
    <property type="match status" value="1"/>
</dbReference>
<reference evidence="2 3" key="1">
    <citation type="submission" date="2023-03" db="EMBL/GenBank/DDBJ databases">
        <title>Draft assemblies of triclosan tolerant bacteria isolated from returned activated sludge.</title>
        <authorList>
            <person name="Van Hamelsveld S."/>
        </authorList>
    </citation>
    <scope>NUCLEOTIDE SEQUENCE [LARGE SCALE GENOMIC DNA]</scope>
    <source>
        <strain evidence="2 3">GW210010_S58</strain>
    </source>
</reference>
<comment type="caution">
    <text evidence="2">The sequence shown here is derived from an EMBL/GenBank/DDBJ whole genome shotgun (WGS) entry which is preliminary data.</text>
</comment>
<dbReference type="SUPFAM" id="SSF55136">
    <property type="entry name" value="Probable bacterial effector-binding domain"/>
    <property type="match status" value="1"/>
</dbReference>
<dbReference type="PANTHER" id="PTHR36444">
    <property type="entry name" value="TRANSCRIPTIONAL REGULATOR PROTEIN YOBU-RELATED"/>
    <property type="match status" value="1"/>
</dbReference>
<protein>
    <submittedName>
        <fullName evidence="2">GyrI-like domain-containing protein</fullName>
    </submittedName>
</protein>
<dbReference type="SMART" id="SM00871">
    <property type="entry name" value="AraC_E_bind"/>
    <property type="match status" value="1"/>
</dbReference>
<evidence type="ECO:0000259" key="1">
    <source>
        <dbReference type="SMART" id="SM00871"/>
    </source>
</evidence>
<dbReference type="RefSeq" id="WP_017227839.1">
    <property type="nucleotide sequence ID" value="NZ_JARJLM010000216.1"/>
</dbReference>
<dbReference type="PANTHER" id="PTHR36444:SF2">
    <property type="entry name" value="TRANSCRIPTIONAL REGULATOR PROTEIN YOBU-RELATED"/>
    <property type="match status" value="1"/>
</dbReference>
<accession>A0ABT6AMI3</accession>